<keyword evidence="1" id="KW-1133">Transmembrane helix</keyword>
<accession>A0ABW0TUF1</accession>
<evidence type="ECO:0000256" key="1">
    <source>
        <dbReference type="SAM" id="Phobius"/>
    </source>
</evidence>
<keyword evidence="1" id="KW-0472">Membrane</keyword>
<dbReference type="EMBL" id="JBHSNP010000002">
    <property type="protein sequence ID" value="MFC5602050.1"/>
    <property type="molecule type" value="Genomic_DNA"/>
</dbReference>
<dbReference type="Proteomes" id="UP001596071">
    <property type="component" value="Unassembled WGS sequence"/>
</dbReference>
<proteinExistence type="predicted"/>
<evidence type="ECO:0000313" key="2">
    <source>
        <dbReference type="EMBL" id="MFC5602050.1"/>
    </source>
</evidence>
<name>A0ABW0TUF1_9BACL</name>
<keyword evidence="1" id="KW-0812">Transmembrane</keyword>
<feature type="transmembrane region" description="Helical" evidence="1">
    <location>
        <begin position="71"/>
        <end position="95"/>
    </location>
</feature>
<evidence type="ECO:0000313" key="3">
    <source>
        <dbReference type="Proteomes" id="UP001596071"/>
    </source>
</evidence>
<reference evidence="3" key="1">
    <citation type="journal article" date="2019" name="Int. J. Syst. Evol. Microbiol.">
        <title>The Global Catalogue of Microorganisms (GCM) 10K type strain sequencing project: providing services to taxonomists for standard genome sequencing and annotation.</title>
        <authorList>
            <consortium name="The Broad Institute Genomics Platform"/>
            <consortium name="The Broad Institute Genome Sequencing Center for Infectious Disease"/>
            <person name="Wu L."/>
            <person name="Ma J."/>
        </authorList>
    </citation>
    <scope>NUCLEOTIDE SEQUENCE [LARGE SCALE GENOMIC DNA]</scope>
    <source>
        <strain evidence="3">KACC 11299</strain>
    </source>
</reference>
<organism evidence="2 3">
    <name type="scientific">Sporosarcina koreensis</name>
    <dbReference type="NCBI Taxonomy" id="334735"/>
    <lineage>
        <taxon>Bacteria</taxon>
        <taxon>Bacillati</taxon>
        <taxon>Bacillota</taxon>
        <taxon>Bacilli</taxon>
        <taxon>Bacillales</taxon>
        <taxon>Caryophanaceae</taxon>
        <taxon>Sporosarcina</taxon>
    </lineage>
</organism>
<feature type="transmembrane region" description="Helical" evidence="1">
    <location>
        <begin position="7"/>
        <end position="29"/>
    </location>
</feature>
<keyword evidence="3" id="KW-1185">Reference proteome</keyword>
<protein>
    <submittedName>
        <fullName evidence="2">Uncharacterized protein</fullName>
    </submittedName>
</protein>
<feature type="transmembrane region" description="Helical" evidence="1">
    <location>
        <begin position="41"/>
        <end position="59"/>
    </location>
</feature>
<sequence>MLMNLNVWSFIAALLCFPLLLFTIFTPSIFKLFQMTGTHPLNIVFGMTVIVFFLSLIGLKDVSEWKSMTRSMVSLILTGLLMVLIGFIITVGGLLG</sequence>
<comment type="caution">
    <text evidence="2">The sequence shown here is derived from an EMBL/GenBank/DDBJ whole genome shotgun (WGS) entry which is preliminary data.</text>
</comment>
<dbReference type="RefSeq" id="WP_381441742.1">
    <property type="nucleotide sequence ID" value="NZ_JBHSNP010000002.1"/>
</dbReference>
<gene>
    <name evidence="2" type="ORF">ACFPTP_02065</name>
</gene>